<gene>
    <name evidence="2" type="ORF">CTI12_AA436700</name>
</gene>
<feature type="region of interest" description="Disordered" evidence="1">
    <location>
        <begin position="223"/>
        <end position="247"/>
    </location>
</feature>
<comment type="caution">
    <text evidence="2">The sequence shown here is derived from an EMBL/GenBank/DDBJ whole genome shotgun (WGS) entry which is preliminary data.</text>
</comment>
<dbReference type="OrthoDB" id="1752401at2759"/>
<evidence type="ECO:0000313" key="3">
    <source>
        <dbReference type="Proteomes" id="UP000245207"/>
    </source>
</evidence>
<accession>A0A2U1L5Q3</accession>
<sequence>MSKRTSSGNVKGEDSTGDGPEDRPPNRPRYQPIGASLGRGGRGGSSSASGNGDPFADDRGNIWEYLDDGIRPSSRPAGRCDSIRATREGDARADNHGEYLEVRMLDMESWQYRRGSDIADMPHAQSLLKSWSDIVDREWQRKLKACRENRLTLADGQVTKHTCGSIWIDRHRLRMKRGGPVSSHEVYQRSHTKRGFLQTKIVLEKREGRRPKLEELHTHIHARKGTKPGEPRSSGSPEFVDPMSNQRLEIRILKKQNKDLKTKMEDERAAAEAQRAADMQAWHKTLNDRLDSFAQNYPP</sequence>
<evidence type="ECO:0000256" key="1">
    <source>
        <dbReference type="SAM" id="MobiDB-lite"/>
    </source>
</evidence>
<proteinExistence type="predicted"/>
<dbReference type="EMBL" id="PKPP01011356">
    <property type="protein sequence ID" value="PWA44294.1"/>
    <property type="molecule type" value="Genomic_DNA"/>
</dbReference>
<evidence type="ECO:0000313" key="2">
    <source>
        <dbReference type="EMBL" id="PWA44294.1"/>
    </source>
</evidence>
<organism evidence="2 3">
    <name type="scientific">Artemisia annua</name>
    <name type="common">Sweet wormwood</name>
    <dbReference type="NCBI Taxonomy" id="35608"/>
    <lineage>
        <taxon>Eukaryota</taxon>
        <taxon>Viridiplantae</taxon>
        <taxon>Streptophyta</taxon>
        <taxon>Embryophyta</taxon>
        <taxon>Tracheophyta</taxon>
        <taxon>Spermatophyta</taxon>
        <taxon>Magnoliopsida</taxon>
        <taxon>eudicotyledons</taxon>
        <taxon>Gunneridae</taxon>
        <taxon>Pentapetalae</taxon>
        <taxon>asterids</taxon>
        <taxon>campanulids</taxon>
        <taxon>Asterales</taxon>
        <taxon>Asteraceae</taxon>
        <taxon>Asteroideae</taxon>
        <taxon>Anthemideae</taxon>
        <taxon>Artemisiinae</taxon>
        <taxon>Artemisia</taxon>
    </lineage>
</organism>
<dbReference type="Proteomes" id="UP000245207">
    <property type="component" value="Unassembled WGS sequence"/>
</dbReference>
<reference evidence="2 3" key="1">
    <citation type="journal article" date="2018" name="Mol. Plant">
        <title>The genome of Artemisia annua provides insight into the evolution of Asteraceae family and artemisinin biosynthesis.</title>
        <authorList>
            <person name="Shen Q."/>
            <person name="Zhang L."/>
            <person name="Liao Z."/>
            <person name="Wang S."/>
            <person name="Yan T."/>
            <person name="Shi P."/>
            <person name="Liu M."/>
            <person name="Fu X."/>
            <person name="Pan Q."/>
            <person name="Wang Y."/>
            <person name="Lv Z."/>
            <person name="Lu X."/>
            <person name="Zhang F."/>
            <person name="Jiang W."/>
            <person name="Ma Y."/>
            <person name="Chen M."/>
            <person name="Hao X."/>
            <person name="Li L."/>
            <person name="Tang Y."/>
            <person name="Lv G."/>
            <person name="Zhou Y."/>
            <person name="Sun X."/>
            <person name="Brodelius P.E."/>
            <person name="Rose J.K.C."/>
            <person name="Tang K."/>
        </authorList>
    </citation>
    <scope>NUCLEOTIDE SEQUENCE [LARGE SCALE GENOMIC DNA]</scope>
    <source>
        <strain evidence="3">cv. Huhao1</strain>
        <tissue evidence="2">Leaf</tissue>
    </source>
</reference>
<feature type="region of interest" description="Disordered" evidence="1">
    <location>
        <begin position="1"/>
        <end position="60"/>
    </location>
</feature>
<protein>
    <submittedName>
        <fullName evidence="2">Uncharacterized protein</fullName>
    </submittedName>
</protein>
<dbReference type="AlphaFoldDB" id="A0A2U1L5Q3"/>
<keyword evidence="3" id="KW-1185">Reference proteome</keyword>
<name>A0A2U1L5Q3_ARTAN</name>